<organism evidence="3 4">
    <name type="scientific">Xenophilus arseniciresistens</name>
    <dbReference type="NCBI Taxonomy" id="1283306"/>
    <lineage>
        <taxon>Bacteria</taxon>
        <taxon>Pseudomonadati</taxon>
        <taxon>Pseudomonadota</taxon>
        <taxon>Betaproteobacteria</taxon>
        <taxon>Burkholderiales</taxon>
        <taxon>Comamonadaceae</taxon>
        <taxon>Xenophilus</taxon>
    </lineage>
</organism>
<comment type="caution">
    <text evidence="3">The sequence shown here is derived from an EMBL/GenBank/DDBJ whole genome shotgun (WGS) entry which is preliminary data.</text>
</comment>
<dbReference type="AlphaFoldDB" id="A0AAE3N8G0"/>
<feature type="region of interest" description="Disordered" evidence="1">
    <location>
        <begin position="61"/>
        <end position="129"/>
    </location>
</feature>
<protein>
    <submittedName>
        <fullName evidence="3">Uncharacterized protein</fullName>
    </submittedName>
</protein>
<reference evidence="3" key="1">
    <citation type="submission" date="2023-01" db="EMBL/GenBank/DDBJ databases">
        <title>Xenophilus mangrovi sp. nov., isolated from soil of Mangrove nature reserve.</title>
        <authorList>
            <person name="Xu S."/>
            <person name="Liu Z."/>
            <person name="Xu Y."/>
        </authorList>
    </citation>
    <scope>NUCLEOTIDE SEQUENCE</scope>
    <source>
        <strain evidence="3">YW8</strain>
    </source>
</reference>
<name>A0AAE3N8G0_9BURK</name>
<dbReference type="EMBL" id="JAQIPB010000006">
    <property type="protein sequence ID" value="MDA7417535.1"/>
    <property type="molecule type" value="Genomic_DNA"/>
</dbReference>
<dbReference type="RefSeq" id="WP_271428754.1">
    <property type="nucleotide sequence ID" value="NZ_JAQIPB010000006.1"/>
</dbReference>
<evidence type="ECO:0000256" key="1">
    <source>
        <dbReference type="SAM" id="MobiDB-lite"/>
    </source>
</evidence>
<accession>A0AAE3N8G0</accession>
<sequence length="129" mass="13445">MSFQHLHPLLATAALALLPVLATPTARAQVGTAAQQRYEQQIARCNRAGLPAPQRQACVRGAGQQLDRATSGGAPLQAPQRSADGRAEVMAPPRPPSAPMPPSGPQFVPSPDGRAVLGLPPPGDRLERP</sequence>
<feature type="chain" id="PRO_5042081349" evidence="2">
    <location>
        <begin position="29"/>
        <end position="129"/>
    </location>
</feature>
<evidence type="ECO:0000256" key="2">
    <source>
        <dbReference type="SAM" id="SignalP"/>
    </source>
</evidence>
<evidence type="ECO:0000313" key="3">
    <source>
        <dbReference type="EMBL" id="MDA7417535.1"/>
    </source>
</evidence>
<evidence type="ECO:0000313" key="4">
    <source>
        <dbReference type="Proteomes" id="UP001212602"/>
    </source>
</evidence>
<proteinExistence type="predicted"/>
<feature type="signal peptide" evidence="2">
    <location>
        <begin position="1"/>
        <end position="28"/>
    </location>
</feature>
<gene>
    <name evidence="3" type="ORF">PGB34_14295</name>
</gene>
<keyword evidence="2" id="KW-0732">Signal</keyword>
<dbReference type="Proteomes" id="UP001212602">
    <property type="component" value="Unassembled WGS sequence"/>
</dbReference>
<keyword evidence="4" id="KW-1185">Reference proteome</keyword>
<feature type="compositionally biased region" description="Pro residues" evidence="1">
    <location>
        <begin position="92"/>
        <end position="104"/>
    </location>
</feature>